<keyword evidence="4 8" id="KW-0249">Electron transport</keyword>
<comment type="cofactor">
    <cofactor evidence="1">
        <name>[3Fe-4S] cluster</name>
        <dbReference type="ChEBI" id="CHEBI:21137"/>
    </cofactor>
</comment>
<keyword evidence="5 8" id="KW-0408">Iron</keyword>
<dbReference type="InterPro" id="IPR051269">
    <property type="entry name" value="Fe-S_cluster_ET"/>
</dbReference>
<evidence type="ECO:0000256" key="6">
    <source>
        <dbReference type="ARBA" id="ARBA00023014"/>
    </source>
</evidence>
<keyword evidence="7" id="KW-0003">3Fe-4S</keyword>
<comment type="function">
    <text evidence="8">Ferredoxins are iron-sulfur proteins that transfer electrons in a wide variety of metabolic reactions.</text>
</comment>
<dbReference type="Pfam" id="PF13459">
    <property type="entry name" value="Fer4_15"/>
    <property type="match status" value="1"/>
</dbReference>
<sequence>MKASIDDGRCRGHGVCTTICPEVFAMTDDGYAEAILDEVPDELVDSAREAAAACPENAVVLDQ</sequence>
<dbReference type="PRINTS" id="PR00352">
    <property type="entry name" value="3FE4SFRDOXIN"/>
</dbReference>
<evidence type="ECO:0000256" key="2">
    <source>
        <dbReference type="ARBA" id="ARBA00022448"/>
    </source>
</evidence>
<organism evidence="10">
    <name type="scientific">uncultured Mycobacterium sp</name>
    <dbReference type="NCBI Taxonomy" id="171292"/>
    <lineage>
        <taxon>Bacteria</taxon>
        <taxon>Bacillati</taxon>
        <taxon>Actinomycetota</taxon>
        <taxon>Actinomycetes</taxon>
        <taxon>Mycobacteriales</taxon>
        <taxon>Mycobacteriaceae</taxon>
        <taxon>Mycobacterium</taxon>
        <taxon>environmental samples</taxon>
    </lineage>
</organism>
<name>A0A1Y5P403_9MYCO</name>
<evidence type="ECO:0000259" key="9">
    <source>
        <dbReference type="PROSITE" id="PS51379"/>
    </source>
</evidence>
<dbReference type="InterPro" id="IPR017896">
    <property type="entry name" value="4Fe4S_Fe-S-bd"/>
</dbReference>
<dbReference type="GO" id="GO:0009055">
    <property type="term" value="F:electron transfer activity"/>
    <property type="evidence" value="ECO:0007669"/>
    <property type="project" value="UniProtKB-UniRule"/>
</dbReference>
<dbReference type="EMBL" id="FLQS01000001">
    <property type="protein sequence ID" value="SBS70841.1"/>
    <property type="molecule type" value="Genomic_DNA"/>
</dbReference>
<dbReference type="PROSITE" id="PS51379">
    <property type="entry name" value="4FE4S_FER_2"/>
    <property type="match status" value="1"/>
</dbReference>
<keyword evidence="3 8" id="KW-0479">Metal-binding</keyword>
<evidence type="ECO:0000256" key="3">
    <source>
        <dbReference type="ARBA" id="ARBA00022723"/>
    </source>
</evidence>
<evidence type="ECO:0000256" key="8">
    <source>
        <dbReference type="RuleBase" id="RU368020"/>
    </source>
</evidence>
<evidence type="ECO:0000313" key="10">
    <source>
        <dbReference type="EMBL" id="SBS70841.1"/>
    </source>
</evidence>
<dbReference type="SUPFAM" id="SSF54862">
    <property type="entry name" value="4Fe-4S ferredoxins"/>
    <property type="match status" value="1"/>
</dbReference>
<dbReference type="AlphaFoldDB" id="A0A1Y5P403"/>
<evidence type="ECO:0000256" key="7">
    <source>
        <dbReference type="ARBA" id="ARBA00023291"/>
    </source>
</evidence>
<dbReference type="Gene3D" id="3.30.70.20">
    <property type="match status" value="1"/>
</dbReference>
<dbReference type="GO" id="GO:0005506">
    <property type="term" value="F:iron ion binding"/>
    <property type="evidence" value="ECO:0007669"/>
    <property type="project" value="UniProtKB-UniRule"/>
</dbReference>
<dbReference type="InterPro" id="IPR001080">
    <property type="entry name" value="3Fe4S_ferredoxin"/>
</dbReference>
<feature type="domain" description="4Fe-4S ferredoxin-type" evidence="9">
    <location>
        <begin position="1"/>
        <end position="29"/>
    </location>
</feature>
<evidence type="ECO:0000256" key="4">
    <source>
        <dbReference type="ARBA" id="ARBA00022982"/>
    </source>
</evidence>
<keyword evidence="2 8" id="KW-0813">Transport</keyword>
<protein>
    <recommendedName>
        <fullName evidence="8">Ferredoxin</fullName>
    </recommendedName>
</protein>
<dbReference type="PANTHER" id="PTHR36923">
    <property type="entry name" value="FERREDOXIN"/>
    <property type="match status" value="1"/>
</dbReference>
<keyword evidence="6 8" id="KW-0411">Iron-sulfur</keyword>
<reference evidence="10" key="1">
    <citation type="submission" date="2016-03" db="EMBL/GenBank/DDBJ databases">
        <authorList>
            <person name="Ploux O."/>
        </authorList>
    </citation>
    <scope>NUCLEOTIDE SEQUENCE</scope>
    <source>
        <strain evidence="10">UC10</strain>
    </source>
</reference>
<accession>A0A1Y5P403</accession>
<dbReference type="GO" id="GO:0051538">
    <property type="term" value="F:3 iron, 4 sulfur cluster binding"/>
    <property type="evidence" value="ECO:0007669"/>
    <property type="project" value="UniProtKB-KW"/>
</dbReference>
<evidence type="ECO:0000256" key="1">
    <source>
        <dbReference type="ARBA" id="ARBA00001927"/>
    </source>
</evidence>
<proteinExistence type="predicted"/>
<evidence type="ECO:0000256" key="5">
    <source>
        <dbReference type="ARBA" id="ARBA00023004"/>
    </source>
</evidence>
<dbReference type="PANTHER" id="PTHR36923:SF3">
    <property type="entry name" value="FERREDOXIN"/>
    <property type="match status" value="1"/>
</dbReference>
<gene>
    <name evidence="10" type="ORF">MHPYR_10344</name>
</gene>